<keyword evidence="1" id="KW-0472">Membrane</keyword>
<feature type="transmembrane region" description="Helical" evidence="1">
    <location>
        <begin position="209"/>
        <end position="230"/>
    </location>
</feature>
<accession>A0A6G9HGV3</accession>
<dbReference type="EMBL" id="MN991199">
    <property type="protein sequence ID" value="QIQ09931.1"/>
    <property type="molecule type" value="Genomic_DNA"/>
</dbReference>
<feature type="transmembrane region" description="Helical" evidence="1">
    <location>
        <begin position="143"/>
        <end position="160"/>
    </location>
</feature>
<feature type="transmembrane region" description="Helical" evidence="1">
    <location>
        <begin position="67"/>
        <end position="88"/>
    </location>
</feature>
<dbReference type="AlphaFoldDB" id="A0A6G9HGV3"/>
<feature type="transmembrane region" description="Helical" evidence="1">
    <location>
        <begin position="100"/>
        <end position="123"/>
    </location>
</feature>
<keyword evidence="1" id="KW-0812">Transmembrane</keyword>
<reference evidence="2" key="1">
    <citation type="journal article" date="2020" name="J. ISSAAS">
        <title>Lactobacilli and other gastrointestinal microbiota of Peromyscus leucopus, reservoir host for agents of Lyme disease and other zoonoses in North America.</title>
        <authorList>
            <person name="Milovic A."/>
            <person name="Bassam K."/>
            <person name="Shao H."/>
            <person name="Chatzistamou I."/>
            <person name="Tufts D.M."/>
            <person name="Diuk-Wasser M."/>
            <person name="Barbour A.G."/>
        </authorList>
    </citation>
    <scope>NUCLEOTIDE SEQUENCE</scope>
    <source>
        <strain evidence="2">LL85</strain>
    </source>
</reference>
<feature type="transmembrane region" description="Helical" evidence="1">
    <location>
        <begin position="34"/>
        <end position="55"/>
    </location>
</feature>
<dbReference type="GO" id="GO:0016020">
    <property type="term" value="C:membrane"/>
    <property type="evidence" value="ECO:0007669"/>
    <property type="project" value="InterPro"/>
</dbReference>
<dbReference type="Pfam" id="PF07155">
    <property type="entry name" value="ECF-ribofla_trS"/>
    <property type="match status" value="1"/>
</dbReference>
<dbReference type="Gene3D" id="1.10.1760.20">
    <property type="match status" value="1"/>
</dbReference>
<evidence type="ECO:0008006" key="3">
    <source>
        <dbReference type="Google" id="ProtNLM"/>
    </source>
</evidence>
<proteinExistence type="predicted"/>
<evidence type="ECO:0000256" key="1">
    <source>
        <dbReference type="SAM" id="Phobius"/>
    </source>
</evidence>
<feature type="transmembrane region" description="Helical" evidence="1">
    <location>
        <begin position="175"/>
        <end position="197"/>
    </location>
</feature>
<gene>
    <name evidence="2" type="ORF">PlMoll_0940</name>
</gene>
<organism evidence="2">
    <name type="scientific">uncultured Mycoplasmataceae bacterium</name>
    <dbReference type="NCBI Taxonomy" id="300027"/>
    <lineage>
        <taxon>Bacteria</taxon>
        <taxon>Bacillati</taxon>
        <taxon>Mycoplasmatota</taxon>
        <taxon>Mollicutes</taxon>
        <taxon>Mycoplasmataceae</taxon>
        <taxon>environmental samples</taxon>
    </lineage>
</organism>
<dbReference type="InterPro" id="IPR009825">
    <property type="entry name" value="ECF_substrate-spec-like"/>
</dbReference>
<name>A0A6G9HGV3_9MOLU</name>
<evidence type="ECO:0000313" key="2">
    <source>
        <dbReference type="EMBL" id="QIQ09931.1"/>
    </source>
</evidence>
<keyword evidence="1" id="KW-1133">Transmembrane helix</keyword>
<protein>
    <recommendedName>
        <fullName evidence="3">ECF transporter S component</fullName>
    </recommendedName>
</protein>
<sequence length="307" mass="35285">METKQGGFNAIKKHTVWNFLFPLYPLSVFKNTKLMAYLAILISLRLIFSIVNIPIPGFVQNISFSWVPLMVAGWYFGPVVGFFFGWATDTLCYLIFTSGIWFWMYAIQESCVCVISGIFGFVYRTRSQSEHLKIWIDLLAQQIIYFLFGAICLGVLLSWADPGNVAGKFDGKYDFYKVLALCLMALFIIIMEFVTVYQYHTYKENKSHLLLFIYGTTLVVLLMEIFSFAIGPIATVEYLRALNGKLPAKFEQYGLIVYLIPKVIIQSVKDPFESFLFVGIIWALTPSFDNMLNGLNSRWDVNKWFSN</sequence>